<feature type="compositionally biased region" description="Polar residues" evidence="1">
    <location>
        <begin position="106"/>
        <end position="116"/>
    </location>
</feature>
<sequence length="116" mass="12852">MKRNLTAINVPKDTPRFLTSKTTSIAIYRRNRMNVTSAAGDSRRRVPSKRIWTPIDPIATRSGVTHAARSSQLRPHSTLTVGPSTKPRKRPQRTPRRTTVRGVVGASNSYDGSGRT</sequence>
<proteinExistence type="predicted"/>
<feature type="compositionally biased region" description="Basic residues" evidence="1">
    <location>
        <begin position="86"/>
        <end position="99"/>
    </location>
</feature>
<feature type="region of interest" description="Disordered" evidence="1">
    <location>
        <begin position="62"/>
        <end position="116"/>
    </location>
</feature>
<accession>A0A8D8GXR8</accession>
<evidence type="ECO:0000256" key="1">
    <source>
        <dbReference type="SAM" id="MobiDB-lite"/>
    </source>
</evidence>
<organism evidence="2">
    <name type="scientific">Culex pipiens</name>
    <name type="common">House mosquito</name>
    <dbReference type="NCBI Taxonomy" id="7175"/>
    <lineage>
        <taxon>Eukaryota</taxon>
        <taxon>Metazoa</taxon>
        <taxon>Ecdysozoa</taxon>
        <taxon>Arthropoda</taxon>
        <taxon>Hexapoda</taxon>
        <taxon>Insecta</taxon>
        <taxon>Pterygota</taxon>
        <taxon>Neoptera</taxon>
        <taxon>Endopterygota</taxon>
        <taxon>Diptera</taxon>
        <taxon>Nematocera</taxon>
        <taxon>Culicoidea</taxon>
        <taxon>Culicidae</taxon>
        <taxon>Culicinae</taxon>
        <taxon>Culicini</taxon>
        <taxon>Culex</taxon>
        <taxon>Culex</taxon>
    </lineage>
</organism>
<dbReference type="EMBL" id="HBUE01294302">
    <property type="protein sequence ID" value="CAG6575533.1"/>
    <property type="molecule type" value="Transcribed_RNA"/>
</dbReference>
<dbReference type="EMBL" id="HBUE01188500">
    <property type="protein sequence ID" value="CAG6523858.1"/>
    <property type="molecule type" value="Transcribed_RNA"/>
</dbReference>
<protein>
    <submittedName>
        <fullName evidence="2">(northern house mosquito) hypothetical protein</fullName>
    </submittedName>
</protein>
<dbReference type="AlphaFoldDB" id="A0A8D8GXR8"/>
<reference evidence="2" key="1">
    <citation type="submission" date="2021-05" db="EMBL/GenBank/DDBJ databases">
        <authorList>
            <person name="Alioto T."/>
            <person name="Alioto T."/>
            <person name="Gomez Garrido J."/>
        </authorList>
    </citation>
    <scope>NUCLEOTIDE SEQUENCE</scope>
</reference>
<feature type="compositionally biased region" description="Polar residues" evidence="1">
    <location>
        <begin position="68"/>
        <end position="82"/>
    </location>
</feature>
<name>A0A8D8GXR8_CULPI</name>
<evidence type="ECO:0000313" key="2">
    <source>
        <dbReference type="EMBL" id="CAG6523858.1"/>
    </source>
</evidence>